<dbReference type="KEGG" id="bfk:QN062_04035"/>
<reference evidence="4" key="1">
    <citation type="submission" date="2023-07" db="EMBL/GenBank/DDBJ databases">
        <title>Bifidobacterium aquikefiriaerophilum sp. nov. and Bifidobacterium eccum sp. nov., isolated from water kefir.</title>
        <authorList>
            <person name="Breselge S."/>
            <person name="Bellassi P."/>
            <person name="Barcenilla C."/>
            <person name="Alvarez-Ordonez A."/>
            <person name="Morelli L."/>
            <person name="Cotter P.D."/>
        </authorList>
    </citation>
    <scope>NUCLEOTIDE SEQUENCE</scope>
    <source>
        <strain evidence="5">WK012_4_13</strain>
        <strain evidence="4">WK013_4_14</strain>
        <strain evidence="3">WK048_4_13</strain>
    </source>
</reference>
<proteinExistence type="predicted"/>
<dbReference type="EMBL" id="CP129682">
    <property type="protein sequence ID" value="XDS48279.1"/>
    <property type="molecule type" value="Genomic_DNA"/>
</dbReference>
<evidence type="ECO:0000256" key="1">
    <source>
        <dbReference type="ARBA" id="ARBA00004328"/>
    </source>
</evidence>
<dbReference type="EMBL" id="CP129675">
    <property type="protein sequence ID" value="XDS47016.1"/>
    <property type="molecule type" value="Genomic_DNA"/>
</dbReference>
<evidence type="ECO:0000313" key="3">
    <source>
        <dbReference type="EMBL" id="XDS47016.1"/>
    </source>
</evidence>
<dbReference type="Pfam" id="PF05065">
    <property type="entry name" value="Phage_capsid"/>
    <property type="match status" value="1"/>
</dbReference>
<name>A0AB39UH63_9BIFI</name>
<dbReference type="InterPro" id="IPR054612">
    <property type="entry name" value="Phage_capsid-like_C"/>
</dbReference>
<protein>
    <submittedName>
        <fullName evidence="4">Phage major capsid protein</fullName>
    </submittedName>
</protein>
<sequence>MASEVNDIISSGDLGGGLIPTEYATQIIQDAPKSSVLLTRARQIPMSTRTRTQPVLDSKPMAYWVGGDTGLKQTTKQAWSGLTITAEELAAIVPIPEAVIDDSAIPLWPEVMPRLAAAIGYKVDQAGLFGVDKPASFPTAIIPGAIAAGNVVTESTAKDLAKNVAEMGQQLAEEGYAANGFASSPGFNWRLVGLRNANGSPIYAPSLAEGNPATLYGYGLNEVTNGAWDSSVASLLAADWTNFVVGIRQDITYKLLDQAVITDDDGKVILNLAQQDSVAMRVTFRVGFQIANPINDVQPDKTKRYPASVLAPATQG</sequence>
<dbReference type="EMBL" id="CP129683">
    <property type="protein sequence ID" value="XDS51348.1"/>
    <property type="molecule type" value="Genomic_DNA"/>
</dbReference>
<feature type="domain" description="Phage capsid-like C-terminal" evidence="2">
    <location>
        <begin position="15"/>
        <end position="293"/>
    </location>
</feature>
<evidence type="ECO:0000313" key="5">
    <source>
        <dbReference type="EMBL" id="XDS51348.1"/>
    </source>
</evidence>
<dbReference type="RefSeq" id="WP_369342312.1">
    <property type="nucleotide sequence ID" value="NZ_CP129675.1"/>
</dbReference>
<accession>A0AB39UH63</accession>
<dbReference type="SUPFAM" id="SSF56563">
    <property type="entry name" value="Major capsid protein gp5"/>
    <property type="match status" value="1"/>
</dbReference>
<dbReference type="AlphaFoldDB" id="A0AB39UH63"/>
<comment type="subcellular location">
    <subcellularLocation>
        <location evidence="1">Virion</location>
    </subcellularLocation>
</comment>
<dbReference type="NCBIfam" id="TIGR01554">
    <property type="entry name" value="major_cap_HK97"/>
    <property type="match status" value="1"/>
</dbReference>
<evidence type="ECO:0000259" key="2">
    <source>
        <dbReference type="Pfam" id="PF05065"/>
    </source>
</evidence>
<gene>
    <name evidence="5" type="ORF">QN062_04035</name>
    <name evidence="4" type="ORF">QN216_08050</name>
    <name evidence="3" type="ORF">QN217_02415</name>
</gene>
<dbReference type="InterPro" id="IPR024455">
    <property type="entry name" value="Phage_capsid"/>
</dbReference>
<organism evidence="4">
    <name type="scientific">Bifidobacterium fermentum</name>
    <dbReference type="NCBI Taxonomy" id="3059035"/>
    <lineage>
        <taxon>Bacteria</taxon>
        <taxon>Bacillati</taxon>
        <taxon>Actinomycetota</taxon>
        <taxon>Actinomycetes</taxon>
        <taxon>Bifidobacteriales</taxon>
        <taxon>Bifidobacteriaceae</taxon>
        <taxon>Bifidobacterium</taxon>
    </lineage>
</organism>
<evidence type="ECO:0000313" key="4">
    <source>
        <dbReference type="EMBL" id="XDS48279.1"/>
    </source>
</evidence>